<dbReference type="SUPFAM" id="SSF53335">
    <property type="entry name" value="S-adenosyl-L-methionine-dependent methyltransferases"/>
    <property type="match status" value="1"/>
</dbReference>
<dbReference type="PANTHER" id="PTHR11579">
    <property type="entry name" value="PROTEIN-L-ISOASPARTATE O-METHYLTRANSFERASE"/>
    <property type="match status" value="1"/>
</dbReference>
<evidence type="ECO:0000256" key="7">
    <source>
        <dbReference type="ARBA" id="ARBA00022679"/>
    </source>
</evidence>
<evidence type="ECO:0000256" key="1">
    <source>
        <dbReference type="ARBA" id="ARBA00004496"/>
    </source>
</evidence>
<comment type="caution">
    <text evidence="10">The sequence shown here is derived from an EMBL/GenBank/DDBJ whole genome shotgun (WGS) entry which is preliminary data.</text>
</comment>
<dbReference type="RefSeq" id="WP_172234433.1">
    <property type="nucleotide sequence ID" value="NZ_CP035946.1"/>
</dbReference>
<dbReference type="NCBIfam" id="NF001453">
    <property type="entry name" value="PRK00312.1"/>
    <property type="match status" value="1"/>
</dbReference>
<comment type="subcellular location">
    <subcellularLocation>
        <location evidence="1">Cytoplasm</location>
    </subcellularLocation>
</comment>
<dbReference type="Pfam" id="PF01135">
    <property type="entry name" value="PCMT"/>
    <property type="match status" value="1"/>
</dbReference>
<dbReference type="EMBL" id="JACGBB010000018">
    <property type="protein sequence ID" value="MBZ7987889.1"/>
    <property type="molecule type" value="Genomic_DNA"/>
</dbReference>
<keyword evidence="5" id="KW-0963">Cytoplasm</keyword>
<evidence type="ECO:0000256" key="4">
    <source>
        <dbReference type="ARBA" id="ARBA00013346"/>
    </source>
</evidence>
<sequence length="211" mass="23771">MIFKDNFEREKCIEFANQISKEVNLSKEVKEAFANTPREIFVPISANAYELFAAPIHKNQWISSPITVAKMTMALELKNVDCILEIGCGTGYQAALLSYLVRRVFSLERIQSLANNAIKNLNAIQAKVQVRYADGNLGFKNYAPYERILLSAYTKEIPDILFEQLEENGILVAPIGDENEQAITKFTKSKNGIKKEILDKCVFVPMLSGLE</sequence>
<evidence type="ECO:0000256" key="3">
    <source>
        <dbReference type="ARBA" id="ARBA00011890"/>
    </source>
</evidence>
<dbReference type="PROSITE" id="PS01279">
    <property type="entry name" value="PCMT"/>
    <property type="match status" value="1"/>
</dbReference>
<dbReference type="NCBIfam" id="TIGR00080">
    <property type="entry name" value="pimt"/>
    <property type="match status" value="1"/>
</dbReference>
<gene>
    <name evidence="10" type="ORF">AVCANL283_07255</name>
</gene>
<evidence type="ECO:0000313" key="10">
    <source>
        <dbReference type="EMBL" id="MBZ7987889.1"/>
    </source>
</evidence>
<dbReference type="CDD" id="cd02440">
    <property type="entry name" value="AdoMet_MTases"/>
    <property type="match status" value="1"/>
</dbReference>
<keyword evidence="7 10" id="KW-0808">Transferase</keyword>
<dbReference type="GO" id="GO:0032259">
    <property type="term" value="P:methylation"/>
    <property type="evidence" value="ECO:0007669"/>
    <property type="project" value="UniProtKB-KW"/>
</dbReference>
<evidence type="ECO:0000256" key="2">
    <source>
        <dbReference type="ARBA" id="ARBA00005369"/>
    </source>
</evidence>
<dbReference type="EC" id="2.1.1.77" evidence="3 9"/>
<dbReference type="PANTHER" id="PTHR11579:SF0">
    <property type="entry name" value="PROTEIN-L-ISOASPARTATE(D-ASPARTATE) O-METHYLTRANSFERASE"/>
    <property type="match status" value="1"/>
</dbReference>
<keyword evidence="6 10" id="KW-0489">Methyltransferase</keyword>
<dbReference type="Proteomes" id="UP000786183">
    <property type="component" value="Unassembled WGS sequence"/>
</dbReference>
<reference evidence="10 11" key="1">
    <citation type="submission" date="2020-07" db="EMBL/GenBank/DDBJ databases">
        <title>Transfer of Campylobacter canadensis to the novel genus Avispirillum gen. nov., that also includes two novel species recovered from migratory waterfowl: Avispirillum anseris sp. nov. and Avispirillum brantae sp. nov.</title>
        <authorList>
            <person name="Miller W.G."/>
            <person name="Chapman M.H."/>
            <person name="Yee E."/>
            <person name="Inglis G.D."/>
        </authorList>
    </citation>
    <scope>NUCLEOTIDE SEQUENCE [LARGE SCALE GENOMIC DNA]</scope>
    <source>
        <strain evidence="10 11">L283</strain>
    </source>
</reference>
<organism evidence="10 11">
    <name type="scientific">Campylobacter canadensis</name>
    <dbReference type="NCBI Taxonomy" id="449520"/>
    <lineage>
        <taxon>Bacteria</taxon>
        <taxon>Pseudomonadati</taxon>
        <taxon>Campylobacterota</taxon>
        <taxon>Epsilonproteobacteria</taxon>
        <taxon>Campylobacterales</taxon>
        <taxon>Campylobacteraceae</taxon>
        <taxon>Campylobacter</taxon>
    </lineage>
</organism>
<protein>
    <recommendedName>
        <fullName evidence="4 9">Protein-L-isoaspartate O-methyltransferase</fullName>
        <ecNumber evidence="3 9">2.1.1.77</ecNumber>
    </recommendedName>
</protein>
<dbReference type="InterPro" id="IPR000682">
    <property type="entry name" value="PCMT"/>
</dbReference>
<evidence type="ECO:0000256" key="8">
    <source>
        <dbReference type="ARBA" id="ARBA00022691"/>
    </source>
</evidence>
<dbReference type="Gene3D" id="3.40.50.150">
    <property type="entry name" value="Vaccinia Virus protein VP39"/>
    <property type="match status" value="1"/>
</dbReference>
<keyword evidence="8" id="KW-0949">S-adenosyl-L-methionine</keyword>
<dbReference type="GO" id="GO:0004719">
    <property type="term" value="F:protein-L-isoaspartate (D-aspartate) O-methyltransferase activity"/>
    <property type="evidence" value="ECO:0007669"/>
    <property type="project" value="UniProtKB-EC"/>
</dbReference>
<name>A0ABS7WV36_9BACT</name>
<accession>A0ABS7WV36</accession>
<proteinExistence type="inferred from homology"/>
<evidence type="ECO:0000256" key="9">
    <source>
        <dbReference type="NCBIfam" id="TIGR00080"/>
    </source>
</evidence>
<comment type="similarity">
    <text evidence="2">Belongs to the methyltransferase superfamily. L-isoaspartyl/D-aspartyl protein methyltransferase family.</text>
</comment>
<evidence type="ECO:0000313" key="11">
    <source>
        <dbReference type="Proteomes" id="UP000786183"/>
    </source>
</evidence>
<keyword evidence="11" id="KW-1185">Reference proteome</keyword>
<evidence type="ECO:0000256" key="6">
    <source>
        <dbReference type="ARBA" id="ARBA00022603"/>
    </source>
</evidence>
<dbReference type="InterPro" id="IPR029063">
    <property type="entry name" value="SAM-dependent_MTases_sf"/>
</dbReference>
<evidence type="ECO:0000256" key="5">
    <source>
        <dbReference type="ARBA" id="ARBA00022490"/>
    </source>
</evidence>